<accession>A0ABU4JL97</accession>
<gene>
    <name evidence="2" type="ORF">NG800_015375</name>
</gene>
<dbReference type="EMBL" id="JAMXLT020000029">
    <property type="protein sequence ID" value="MDW8550308.1"/>
    <property type="molecule type" value="Genomic_DNA"/>
</dbReference>
<name>A0ABU4JL97_9FLAO</name>
<evidence type="ECO:0000313" key="2">
    <source>
        <dbReference type="EMBL" id="MDW8550308.1"/>
    </source>
</evidence>
<evidence type="ECO:0000313" key="3">
    <source>
        <dbReference type="Proteomes" id="UP001204439"/>
    </source>
</evidence>
<dbReference type="RefSeq" id="WP_131797851.1">
    <property type="nucleotide sequence ID" value="NZ_JAMXLT020000029.1"/>
</dbReference>
<comment type="caution">
    <text evidence="2">The sequence shown here is derived from an EMBL/GenBank/DDBJ whole genome shotgun (WGS) entry which is preliminary data.</text>
</comment>
<organism evidence="2 3">
    <name type="scientific">Epilithonimonas ginsengisoli</name>
    <dbReference type="NCBI Taxonomy" id="1245592"/>
    <lineage>
        <taxon>Bacteria</taxon>
        <taxon>Pseudomonadati</taxon>
        <taxon>Bacteroidota</taxon>
        <taxon>Flavobacteriia</taxon>
        <taxon>Flavobacteriales</taxon>
        <taxon>Weeksellaceae</taxon>
        <taxon>Chryseobacterium group</taxon>
        <taxon>Epilithonimonas</taxon>
    </lineage>
</organism>
<keyword evidence="1" id="KW-0732">Signal</keyword>
<evidence type="ECO:0000256" key="1">
    <source>
        <dbReference type="SAM" id="SignalP"/>
    </source>
</evidence>
<proteinExistence type="predicted"/>
<dbReference type="Proteomes" id="UP001204439">
    <property type="component" value="Unassembled WGS sequence"/>
</dbReference>
<evidence type="ECO:0008006" key="4">
    <source>
        <dbReference type="Google" id="ProtNLM"/>
    </source>
</evidence>
<feature type="chain" id="PRO_5047180119" description="Outer membrane protein beta-barrel domain-containing protein" evidence="1">
    <location>
        <begin position="20"/>
        <end position="202"/>
    </location>
</feature>
<protein>
    <recommendedName>
        <fullName evidence="4">Outer membrane protein beta-barrel domain-containing protein</fullName>
    </recommendedName>
</protein>
<keyword evidence="3" id="KW-1185">Reference proteome</keyword>
<feature type="signal peptide" evidence="1">
    <location>
        <begin position="1"/>
        <end position="19"/>
    </location>
</feature>
<sequence length="202" mass="22948">MMRKYLLFLMILAVSFSNAQERVKQKARFSIDLKGNLGVPIGDNFMADGLKSFGGYGLGFQAIFIKDFGLGGEFNQMFSKVKDVSVFGALENPRLTDFSFYLIYLHSFGDSGFDVEAKAGIGSLFLRSESIDWGDRFRQYGNQYILGGKILYSISKTNNVQVFFGPKIYFFTSDINLENKKIEKYYSDATILNLNLGFRFNF</sequence>
<reference evidence="2 3" key="1">
    <citation type="submission" date="2023-11" db="EMBL/GenBank/DDBJ databases">
        <title>First isolation, identification, and characterization of non-pathogenic Epilithonimonas ginsengisoli isolated from diseased farmed rainbow trout (Oncorhynchus mykiss) in Chile.</title>
        <authorList>
            <person name="Miranda C.D."/>
            <person name="Irgang R."/>
            <person name="Concha C."/>
            <person name="Rojas R."/>
            <person name="Avendano R."/>
        </authorList>
    </citation>
    <scope>NUCLEOTIDE SEQUENCE [LARGE SCALE GENOMIC DNA]</scope>
    <source>
        <strain evidence="2 3">FP99</strain>
    </source>
</reference>